<proteinExistence type="predicted"/>
<evidence type="ECO:0000313" key="2">
    <source>
        <dbReference type="EMBL" id="MER6614564.1"/>
    </source>
</evidence>
<protein>
    <submittedName>
        <fullName evidence="2">Uncharacterized protein</fullName>
    </submittedName>
</protein>
<keyword evidence="1" id="KW-1133">Transmembrane helix</keyword>
<feature type="transmembrane region" description="Helical" evidence="1">
    <location>
        <begin position="37"/>
        <end position="55"/>
    </location>
</feature>
<feature type="transmembrane region" description="Helical" evidence="1">
    <location>
        <begin position="7"/>
        <end position="25"/>
    </location>
</feature>
<evidence type="ECO:0000313" key="3">
    <source>
        <dbReference type="Proteomes" id="UP001445472"/>
    </source>
</evidence>
<keyword evidence="1" id="KW-0472">Membrane</keyword>
<comment type="caution">
    <text evidence="2">The sequence shown here is derived from an EMBL/GenBank/DDBJ whole genome shotgun (WGS) entry which is preliminary data.</text>
</comment>
<sequence>MLTANRLAWFAIAFAFAVPSMLVMFRDNGVITRDSWIKGFVFAATIAAVIAAVFGKGSR</sequence>
<gene>
    <name evidence="2" type="ORF">ABT276_14555</name>
</gene>
<keyword evidence="1" id="KW-0812">Transmembrane</keyword>
<dbReference type="EMBL" id="JBEPBX010000011">
    <property type="protein sequence ID" value="MER6614564.1"/>
    <property type="molecule type" value="Genomic_DNA"/>
</dbReference>
<dbReference type="Proteomes" id="UP001445472">
    <property type="component" value="Unassembled WGS sequence"/>
</dbReference>
<dbReference type="RefSeq" id="WP_351976376.1">
    <property type="nucleotide sequence ID" value="NZ_JBEPBX010000011.1"/>
</dbReference>
<name>A0ABV1UUT8_9ACTN</name>
<keyword evidence="3" id="KW-1185">Reference proteome</keyword>
<accession>A0ABV1UUT8</accession>
<evidence type="ECO:0000256" key="1">
    <source>
        <dbReference type="SAM" id="Phobius"/>
    </source>
</evidence>
<reference evidence="2 3" key="1">
    <citation type="submission" date="2024-06" db="EMBL/GenBank/DDBJ databases">
        <title>The Natural Products Discovery Center: Release of the First 8490 Sequenced Strains for Exploring Actinobacteria Biosynthetic Diversity.</title>
        <authorList>
            <person name="Kalkreuter E."/>
            <person name="Kautsar S.A."/>
            <person name="Yang D."/>
            <person name="Bader C.D."/>
            <person name="Teijaro C.N."/>
            <person name="Fluegel L."/>
            <person name="Davis C.M."/>
            <person name="Simpson J.R."/>
            <person name="Lauterbach L."/>
            <person name="Steele A.D."/>
            <person name="Gui C."/>
            <person name="Meng S."/>
            <person name="Li G."/>
            <person name="Viehrig K."/>
            <person name="Ye F."/>
            <person name="Su P."/>
            <person name="Kiefer A.F."/>
            <person name="Nichols A."/>
            <person name="Cepeda A.J."/>
            <person name="Yan W."/>
            <person name="Fan B."/>
            <person name="Jiang Y."/>
            <person name="Adhikari A."/>
            <person name="Zheng C.-J."/>
            <person name="Schuster L."/>
            <person name="Cowan T.M."/>
            <person name="Smanski M.J."/>
            <person name="Chevrette M.G."/>
            <person name="De Carvalho L.P.S."/>
            <person name="Shen B."/>
        </authorList>
    </citation>
    <scope>NUCLEOTIDE SEQUENCE [LARGE SCALE GENOMIC DNA]</scope>
    <source>
        <strain evidence="2 3">NPDC000837</strain>
    </source>
</reference>
<organism evidence="2 3">
    <name type="scientific">Streptomyces xantholiticus</name>
    <dbReference type="NCBI Taxonomy" id="68285"/>
    <lineage>
        <taxon>Bacteria</taxon>
        <taxon>Bacillati</taxon>
        <taxon>Actinomycetota</taxon>
        <taxon>Actinomycetes</taxon>
        <taxon>Kitasatosporales</taxon>
        <taxon>Streptomycetaceae</taxon>
        <taxon>Streptomyces</taxon>
    </lineage>
</organism>